<keyword evidence="3 7" id="KW-0813">Transport</keyword>
<dbReference type="SUPFAM" id="SSF81338">
    <property type="entry name" value="Aquaporin-like"/>
    <property type="match status" value="1"/>
</dbReference>
<evidence type="ECO:0000256" key="1">
    <source>
        <dbReference type="ARBA" id="ARBA00004141"/>
    </source>
</evidence>
<evidence type="ECO:0000256" key="2">
    <source>
        <dbReference type="ARBA" id="ARBA00006175"/>
    </source>
</evidence>
<feature type="transmembrane region" description="Helical" evidence="8">
    <location>
        <begin position="241"/>
        <end position="261"/>
    </location>
</feature>
<evidence type="ECO:0000256" key="3">
    <source>
        <dbReference type="ARBA" id="ARBA00022448"/>
    </source>
</evidence>
<dbReference type="PROSITE" id="PS00221">
    <property type="entry name" value="MIP"/>
    <property type="match status" value="1"/>
</dbReference>
<dbReference type="InterPro" id="IPR023271">
    <property type="entry name" value="Aquaporin-like"/>
</dbReference>
<feature type="transmembrane region" description="Helical" evidence="8">
    <location>
        <begin position="59"/>
        <end position="89"/>
    </location>
</feature>
<dbReference type="CDD" id="cd00333">
    <property type="entry name" value="MIP"/>
    <property type="match status" value="1"/>
</dbReference>
<proteinExistence type="inferred from homology"/>
<evidence type="ECO:0000313" key="9">
    <source>
        <dbReference type="EnsemblMetazoa" id="XP_050510891.1"/>
    </source>
</evidence>
<sequence length="276" mass="29589">MVDRQFSQNNGVAVIETPTPEPQWVAEEDKSEMTEIGRLVQIQDEMSVLERFIMFLSEFGGTACLVFIGCLGCLSANGTIISFGFGFAIMMGVQIFGHISGAHINPAVTVAAATLGIFPLINIPIYIFGQLLGAITGFGLVKLLINNSVLSISGLCSPGPTGVLSAFQLFLSEFILTLILILVCCAIWDSRNATKHDSLPLRLGLAVTGLAMAGGGLSGANMNPARSFGPALLNNTWDRHWVYWIAPLLAGFVGALLYRIIFSKDAKKNETYPEGT</sequence>
<keyword evidence="6 8" id="KW-0472">Membrane</keyword>
<comment type="subcellular location">
    <subcellularLocation>
        <location evidence="1">Membrane</location>
        <topology evidence="1">Multi-pass membrane protein</topology>
    </subcellularLocation>
</comment>
<evidence type="ECO:0000256" key="6">
    <source>
        <dbReference type="ARBA" id="ARBA00023136"/>
    </source>
</evidence>
<dbReference type="EnsemblMetazoa" id="XM_050654934.1">
    <property type="protein sequence ID" value="XP_050510891.1"/>
    <property type="gene ID" value="LOC126887420"/>
</dbReference>
<comment type="similarity">
    <text evidence="2 7">Belongs to the MIP/aquaporin (TC 1.A.8) family.</text>
</comment>
<dbReference type="PRINTS" id="PR00783">
    <property type="entry name" value="MINTRINSICP"/>
</dbReference>
<dbReference type="Pfam" id="PF00230">
    <property type="entry name" value="MIP"/>
    <property type="match status" value="1"/>
</dbReference>
<accession>A0ABM5KL16</accession>
<dbReference type="RefSeq" id="XP_050510890.1">
    <property type="nucleotide sequence ID" value="XM_050654933.1"/>
</dbReference>
<feature type="transmembrane region" description="Helical" evidence="8">
    <location>
        <begin position="125"/>
        <end position="145"/>
    </location>
</feature>
<dbReference type="Proteomes" id="UP001652700">
    <property type="component" value="Unplaced"/>
</dbReference>
<evidence type="ECO:0000313" key="10">
    <source>
        <dbReference type="Proteomes" id="UP001652700"/>
    </source>
</evidence>
<evidence type="ECO:0000256" key="7">
    <source>
        <dbReference type="RuleBase" id="RU000477"/>
    </source>
</evidence>
<feature type="transmembrane region" description="Helical" evidence="8">
    <location>
        <begin position="95"/>
        <end position="118"/>
    </location>
</feature>
<name>A0ABM5KL16_DIAVI</name>
<organism evidence="9 10">
    <name type="scientific">Diabrotica virgifera virgifera</name>
    <name type="common">western corn rootworm</name>
    <dbReference type="NCBI Taxonomy" id="50390"/>
    <lineage>
        <taxon>Eukaryota</taxon>
        <taxon>Metazoa</taxon>
        <taxon>Ecdysozoa</taxon>
        <taxon>Arthropoda</taxon>
        <taxon>Hexapoda</taxon>
        <taxon>Insecta</taxon>
        <taxon>Pterygota</taxon>
        <taxon>Neoptera</taxon>
        <taxon>Endopterygota</taxon>
        <taxon>Coleoptera</taxon>
        <taxon>Polyphaga</taxon>
        <taxon>Cucujiformia</taxon>
        <taxon>Chrysomeloidea</taxon>
        <taxon>Chrysomelidae</taxon>
        <taxon>Galerucinae</taxon>
        <taxon>Diabroticina</taxon>
        <taxon>Diabroticites</taxon>
        <taxon>Diabrotica</taxon>
    </lineage>
</organism>
<dbReference type="NCBIfam" id="TIGR00861">
    <property type="entry name" value="MIP"/>
    <property type="match status" value="1"/>
</dbReference>
<protein>
    <submittedName>
        <fullName evidence="9">Uncharacterized protein</fullName>
    </submittedName>
</protein>
<evidence type="ECO:0000256" key="8">
    <source>
        <dbReference type="SAM" id="Phobius"/>
    </source>
</evidence>
<dbReference type="Gene3D" id="1.20.1080.10">
    <property type="entry name" value="Glycerol uptake facilitator protein"/>
    <property type="match status" value="1"/>
</dbReference>
<reference evidence="9" key="1">
    <citation type="submission" date="2025-05" db="UniProtKB">
        <authorList>
            <consortium name="EnsemblMetazoa"/>
        </authorList>
    </citation>
    <scope>IDENTIFICATION</scope>
</reference>
<dbReference type="GeneID" id="126887420"/>
<keyword evidence="4 7" id="KW-0812">Transmembrane</keyword>
<keyword evidence="10" id="KW-1185">Reference proteome</keyword>
<dbReference type="PANTHER" id="PTHR19139:SF270">
    <property type="entry name" value="ENTOMOGLYCEROPORIN 1-RELATED"/>
    <property type="match status" value="1"/>
</dbReference>
<dbReference type="EnsemblMetazoa" id="XM_050654933.1">
    <property type="protein sequence ID" value="XP_050510890.1"/>
    <property type="gene ID" value="LOC126887420"/>
</dbReference>
<evidence type="ECO:0000256" key="4">
    <source>
        <dbReference type="ARBA" id="ARBA00022692"/>
    </source>
</evidence>
<dbReference type="InterPro" id="IPR034294">
    <property type="entry name" value="Aquaporin_transptr"/>
</dbReference>
<dbReference type="InterPro" id="IPR000425">
    <property type="entry name" value="MIP"/>
</dbReference>
<dbReference type="RefSeq" id="XP_050510891.1">
    <property type="nucleotide sequence ID" value="XM_050654934.1"/>
</dbReference>
<dbReference type="InterPro" id="IPR022357">
    <property type="entry name" value="MIP_CS"/>
</dbReference>
<evidence type="ECO:0000256" key="5">
    <source>
        <dbReference type="ARBA" id="ARBA00022989"/>
    </source>
</evidence>
<keyword evidence="5 8" id="KW-1133">Transmembrane helix</keyword>
<feature type="transmembrane region" description="Helical" evidence="8">
    <location>
        <begin position="200"/>
        <end position="221"/>
    </location>
</feature>
<feature type="transmembrane region" description="Helical" evidence="8">
    <location>
        <begin position="165"/>
        <end position="188"/>
    </location>
</feature>
<dbReference type="PANTHER" id="PTHR19139">
    <property type="entry name" value="AQUAPORIN TRANSPORTER"/>
    <property type="match status" value="1"/>
</dbReference>